<name>N6YSD1_9RHOO</name>
<keyword evidence="3" id="KW-1185">Reference proteome</keyword>
<feature type="transmembrane region" description="Helical" evidence="1">
    <location>
        <begin position="24"/>
        <end position="46"/>
    </location>
</feature>
<dbReference type="EMBL" id="AMXF01000058">
    <property type="protein sequence ID" value="ENO97226.1"/>
    <property type="molecule type" value="Genomic_DNA"/>
</dbReference>
<dbReference type="GO" id="GO:0005886">
    <property type="term" value="C:plasma membrane"/>
    <property type="evidence" value="ECO:0007669"/>
    <property type="project" value="TreeGrafter"/>
</dbReference>
<proteinExistence type="predicted"/>
<dbReference type="InterPro" id="IPR052959">
    <property type="entry name" value="Inner_membrane_assoc"/>
</dbReference>
<dbReference type="PANTHER" id="PTHR38598">
    <property type="entry name" value="INNER MEMBRANE PROTEIN YJCH"/>
    <property type="match status" value="1"/>
</dbReference>
<keyword evidence="1" id="KW-0472">Membrane</keyword>
<gene>
    <name evidence="2" type="ORF">C667_09975</name>
</gene>
<evidence type="ECO:0000313" key="2">
    <source>
        <dbReference type="EMBL" id="ENO97226.1"/>
    </source>
</evidence>
<accession>N6YSD1</accession>
<dbReference type="PANTHER" id="PTHR38598:SF1">
    <property type="entry name" value="INNER MEMBRANE PROTEIN YJCH"/>
    <property type="match status" value="1"/>
</dbReference>
<keyword evidence="1" id="KW-0812">Transmembrane</keyword>
<evidence type="ECO:0000313" key="3">
    <source>
        <dbReference type="Proteomes" id="UP000013047"/>
    </source>
</evidence>
<comment type="caution">
    <text evidence="2">The sequence shown here is derived from an EMBL/GenBank/DDBJ whole genome shotgun (WGS) entry which is preliminary data.</text>
</comment>
<organism evidence="2 3">
    <name type="scientific">Thauera phenylacetica B4P</name>
    <dbReference type="NCBI Taxonomy" id="1234382"/>
    <lineage>
        <taxon>Bacteria</taxon>
        <taxon>Pseudomonadati</taxon>
        <taxon>Pseudomonadota</taxon>
        <taxon>Betaproteobacteria</taxon>
        <taxon>Rhodocyclales</taxon>
        <taxon>Zoogloeaceae</taxon>
        <taxon>Thauera</taxon>
    </lineage>
</organism>
<dbReference type="Pfam" id="PF04341">
    <property type="entry name" value="DUF485"/>
    <property type="match status" value="1"/>
</dbReference>
<keyword evidence="1" id="KW-1133">Transmembrane helix</keyword>
<dbReference type="Proteomes" id="UP000013047">
    <property type="component" value="Unassembled WGS sequence"/>
</dbReference>
<evidence type="ECO:0008006" key="4">
    <source>
        <dbReference type="Google" id="ProtNLM"/>
    </source>
</evidence>
<feature type="transmembrane region" description="Helical" evidence="1">
    <location>
        <begin position="58"/>
        <end position="82"/>
    </location>
</feature>
<dbReference type="RefSeq" id="WP_004361865.1">
    <property type="nucleotide sequence ID" value="NZ_AMXF01000058.1"/>
</dbReference>
<evidence type="ECO:0000256" key="1">
    <source>
        <dbReference type="SAM" id="Phobius"/>
    </source>
</evidence>
<protein>
    <recommendedName>
        <fullName evidence="4">DUF485 domain-containing protein</fullName>
    </recommendedName>
</protein>
<reference evidence="2 3" key="1">
    <citation type="submission" date="2012-09" db="EMBL/GenBank/DDBJ databases">
        <title>Draft Genome Sequences of 6 Strains from Genus Thauera.</title>
        <authorList>
            <person name="Liu B."/>
            <person name="Shapleigh J.P."/>
            <person name="Frostegard A.H."/>
        </authorList>
    </citation>
    <scope>NUCLEOTIDE SEQUENCE [LARGE SCALE GENOMIC DNA]</scope>
    <source>
        <strain evidence="2 3">B4P</strain>
    </source>
</reference>
<dbReference type="AlphaFoldDB" id="N6YSD1"/>
<dbReference type="InterPro" id="IPR007436">
    <property type="entry name" value="DUF485"/>
</dbReference>
<dbReference type="OrthoDB" id="5297034at2"/>
<sequence length="102" mass="11328">MENDMAAKIAANPKYQKLVATRSSFGWILTLIMMVVYYGYIAIIAFNKDVLAARLGEGVMTVGIPVGLGVIFFTILITGFYVRRANSEFDQLTREIVEESGK</sequence>